<evidence type="ECO:0000256" key="8">
    <source>
        <dbReference type="SAM" id="MobiDB-lite"/>
    </source>
</evidence>
<keyword evidence="4" id="KW-0677">Repeat</keyword>
<feature type="region of interest" description="Disordered" evidence="8">
    <location>
        <begin position="230"/>
        <end position="312"/>
    </location>
</feature>
<feature type="compositionally biased region" description="Polar residues" evidence="8">
    <location>
        <begin position="196"/>
        <end position="210"/>
    </location>
</feature>
<dbReference type="Gene3D" id="2.20.70.10">
    <property type="match status" value="1"/>
</dbReference>
<dbReference type="GO" id="GO:0005634">
    <property type="term" value="C:nucleus"/>
    <property type="evidence" value="ECO:0007669"/>
    <property type="project" value="UniProtKB-SubCell"/>
</dbReference>
<evidence type="ECO:0000256" key="4">
    <source>
        <dbReference type="ARBA" id="ARBA00022737"/>
    </source>
</evidence>
<evidence type="ECO:0000256" key="1">
    <source>
        <dbReference type="ARBA" id="ARBA00004123"/>
    </source>
</evidence>
<organism evidence="12">
    <name type="scientific">Phallusia mammillata</name>
    <dbReference type="NCBI Taxonomy" id="59560"/>
    <lineage>
        <taxon>Eukaryota</taxon>
        <taxon>Metazoa</taxon>
        <taxon>Chordata</taxon>
        <taxon>Tunicata</taxon>
        <taxon>Ascidiacea</taxon>
        <taxon>Phlebobranchia</taxon>
        <taxon>Ascidiidae</taxon>
        <taxon>Phallusia</taxon>
    </lineage>
</organism>
<feature type="domain" description="WW" evidence="9">
    <location>
        <begin position="42"/>
        <end position="75"/>
    </location>
</feature>
<accession>A0A6F9D7I6</accession>
<dbReference type="SMART" id="SM00324">
    <property type="entry name" value="RhoGAP"/>
    <property type="match status" value="1"/>
</dbReference>
<feature type="region of interest" description="Disordered" evidence="8">
    <location>
        <begin position="85"/>
        <end position="210"/>
    </location>
</feature>
<gene>
    <name evidence="12" type="primary">Arhgap39</name>
</gene>
<keyword evidence="5" id="KW-0007">Acetylation</keyword>
<dbReference type="InterPro" id="IPR001202">
    <property type="entry name" value="WW_dom"/>
</dbReference>
<dbReference type="GO" id="GO:0007165">
    <property type="term" value="P:signal transduction"/>
    <property type="evidence" value="ECO:0007669"/>
    <property type="project" value="InterPro"/>
</dbReference>
<dbReference type="FunFam" id="2.20.70.10:FF:000022">
    <property type="entry name" value="Rho GTPase activating protein 39"/>
    <property type="match status" value="1"/>
</dbReference>
<dbReference type="EMBL" id="LR783021">
    <property type="protein sequence ID" value="CAB3222852.1"/>
    <property type="molecule type" value="mRNA"/>
</dbReference>
<dbReference type="Pfam" id="PF00784">
    <property type="entry name" value="MyTH4"/>
    <property type="match status" value="1"/>
</dbReference>
<feature type="domain" description="Rho-GAP" evidence="10">
    <location>
        <begin position="506"/>
        <end position="694"/>
    </location>
</feature>
<feature type="compositionally biased region" description="Polar residues" evidence="8">
    <location>
        <begin position="282"/>
        <end position="292"/>
    </location>
</feature>
<evidence type="ECO:0000259" key="10">
    <source>
        <dbReference type="PROSITE" id="PS50238"/>
    </source>
</evidence>
<dbReference type="InterPro" id="IPR036020">
    <property type="entry name" value="WW_dom_sf"/>
</dbReference>
<dbReference type="GO" id="GO:0005856">
    <property type="term" value="C:cytoskeleton"/>
    <property type="evidence" value="ECO:0007669"/>
    <property type="project" value="InterPro"/>
</dbReference>
<keyword evidence="2" id="KW-0343">GTPase activation</keyword>
<dbReference type="PROSITE" id="PS50020">
    <property type="entry name" value="WW_DOMAIN_2"/>
    <property type="match status" value="1"/>
</dbReference>
<dbReference type="Gene3D" id="1.10.555.10">
    <property type="entry name" value="Rho GTPase activation protein"/>
    <property type="match status" value="1"/>
</dbReference>
<evidence type="ECO:0000256" key="3">
    <source>
        <dbReference type="ARBA" id="ARBA00022553"/>
    </source>
</evidence>
<dbReference type="SUPFAM" id="SSF48350">
    <property type="entry name" value="GTPase activation domain, GAP"/>
    <property type="match status" value="1"/>
</dbReference>
<dbReference type="SUPFAM" id="SSF51045">
    <property type="entry name" value="WW domain"/>
    <property type="match status" value="1"/>
</dbReference>
<dbReference type="InterPro" id="IPR008936">
    <property type="entry name" value="Rho_GTPase_activation_prot"/>
</dbReference>
<dbReference type="PROSITE" id="PS51016">
    <property type="entry name" value="MYTH4"/>
    <property type="match status" value="1"/>
</dbReference>
<dbReference type="AlphaFoldDB" id="A0A6F9D7I6"/>
<evidence type="ECO:0000256" key="7">
    <source>
        <dbReference type="ARBA" id="ARBA00070269"/>
    </source>
</evidence>
<evidence type="ECO:0000256" key="5">
    <source>
        <dbReference type="ARBA" id="ARBA00022990"/>
    </source>
</evidence>
<dbReference type="InterPro" id="IPR038185">
    <property type="entry name" value="MyTH4_dom_sf"/>
</dbReference>
<dbReference type="SMART" id="SM00456">
    <property type="entry name" value="WW"/>
    <property type="match status" value="2"/>
</dbReference>
<reference evidence="12" key="1">
    <citation type="submission" date="2020-04" db="EMBL/GenBank/DDBJ databases">
        <authorList>
            <person name="Neveu A P."/>
        </authorList>
    </citation>
    <scope>NUCLEOTIDE SEQUENCE</scope>
    <source>
        <tissue evidence="12">Whole embryo</tissue>
    </source>
</reference>
<sequence>MTVMGTDWVEIVEPRTRERMYANLITGECVWEPPNDVSYKQSSDEQWWELFDQKTSRFYYYNAGTQRTVWHRPKGADIVPLSKLQKLKQETDGNNDGVKPKPRHRRAMGSRTNSGQLAGRRDSTGSSGSDTNMTPTQRAQEYKKRHRTSAGKTRKSTDSQIAEQGTSFSCSNPSYENVTLGGFAPAPTSDKENNLENHWNASDGQGSLDSTEIRPKQIKLSVDQHNATMPDLHSEGELVGNGGYSRTKSYEGMPDVCPPVKRKDREEKRQSAASGGGDRNSGALSKSQSFPQHSAPPKKDFRRSKRASEKVNMESFAKNMNVHTKGLLRKKVTIHTMLSWTREPIRKPMIMTKCKQTKKDACETFKLIQAYMGDRKVKKIETVALDIVTKGWQNAGLRDEIYIQLCRQTTGNQRSESLERGLELLAMCLAFFPPSNKFHSYLEGYIYTHLDLPDEGGVQISLYANVCLKRLNKIIQTGAKRGNKKPTADEVAQSQRSIFNPSMFGNTLQEILELQSERHPERRLPWILTSLSDEVLRLEGNKTEGIFRVPGDIDEVNILKAKIDRWEIPNNLHDPHVPGSLLKLWYRELEEPLIPAAWYEQCVANFNNPDAAISVVNQLPELNRLCLSYLIKFLQVFAREENARITKMDASNLAMVMAPNCLRCESDDPRVIFENTRKEMSFIRTLVLNYDTSFLDGVL</sequence>
<feature type="domain" description="MyTH4" evidence="11">
    <location>
        <begin position="340"/>
        <end position="495"/>
    </location>
</feature>
<dbReference type="InterPro" id="IPR000857">
    <property type="entry name" value="MyTH4_dom"/>
</dbReference>
<comment type="subcellular location">
    <subcellularLocation>
        <location evidence="1">Nucleus</location>
    </subcellularLocation>
</comment>
<dbReference type="PROSITE" id="PS50238">
    <property type="entry name" value="RHOGAP"/>
    <property type="match status" value="1"/>
</dbReference>
<dbReference type="GO" id="GO:0005737">
    <property type="term" value="C:cytoplasm"/>
    <property type="evidence" value="ECO:0007669"/>
    <property type="project" value="TreeGrafter"/>
</dbReference>
<proteinExistence type="evidence at transcript level"/>
<feature type="compositionally biased region" description="Basic residues" evidence="8">
    <location>
        <begin position="143"/>
        <end position="154"/>
    </location>
</feature>
<dbReference type="PANTHER" id="PTHR45876">
    <property type="entry name" value="FI04035P"/>
    <property type="match status" value="1"/>
</dbReference>
<evidence type="ECO:0000256" key="6">
    <source>
        <dbReference type="ARBA" id="ARBA00023242"/>
    </source>
</evidence>
<protein>
    <recommendedName>
        <fullName evidence="7">Rho GTPase-activating protein 39</fullName>
    </recommendedName>
</protein>
<dbReference type="CDD" id="cd04389">
    <property type="entry name" value="RhoGAP_KIAA1688"/>
    <property type="match status" value="1"/>
</dbReference>
<dbReference type="InterPro" id="IPR000198">
    <property type="entry name" value="RhoGAP_dom"/>
</dbReference>
<dbReference type="FunFam" id="1.25.40.530:FF:000020">
    <property type="entry name" value="Predicted protein"/>
    <property type="match status" value="1"/>
</dbReference>
<evidence type="ECO:0000259" key="9">
    <source>
        <dbReference type="PROSITE" id="PS50020"/>
    </source>
</evidence>
<dbReference type="Pfam" id="PF00620">
    <property type="entry name" value="RhoGAP"/>
    <property type="match status" value="1"/>
</dbReference>
<keyword evidence="6" id="KW-0539">Nucleus</keyword>
<feature type="compositionally biased region" description="Basic and acidic residues" evidence="8">
    <location>
        <begin position="261"/>
        <end position="270"/>
    </location>
</feature>
<dbReference type="SMART" id="SM00139">
    <property type="entry name" value="MyTH4"/>
    <property type="match status" value="1"/>
</dbReference>
<evidence type="ECO:0000256" key="2">
    <source>
        <dbReference type="ARBA" id="ARBA00022468"/>
    </source>
</evidence>
<name>A0A6F9D7I6_9ASCI</name>
<evidence type="ECO:0000313" key="12">
    <source>
        <dbReference type="EMBL" id="CAB3222852.1"/>
    </source>
</evidence>
<dbReference type="FunFam" id="1.10.555.10:FF:000011">
    <property type="entry name" value="Rho GTPase-activating protein 39"/>
    <property type="match status" value="1"/>
</dbReference>
<dbReference type="GO" id="GO:0005096">
    <property type="term" value="F:GTPase activator activity"/>
    <property type="evidence" value="ECO:0007669"/>
    <property type="project" value="UniProtKB-KW"/>
</dbReference>
<feature type="compositionally biased region" description="Polar residues" evidence="8">
    <location>
        <begin position="158"/>
        <end position="177"/>
    </location>
</feature>
<dbReference type="PANTHER" id="PTHR45876:SF8">
    <property type="entry name" value="FI04035P"/>
    <property type="match status" value="1"/>
</dbReference>
<keyword evidence="3" id="KW-0597">Phosphoprotein</keyword>
<dbReference type="Gene3D" id="1.25.40.530">
    <property type="entry name" value="MyTH4 domain"/>
    <property type="match status" value="1"/>
</dbReference>
<evidence type="ECO:0000259" key="11">
    <source>
        <dbReference type="PROSITE" id="PS51016"/>
    </source>
</evidence>